<comment type="caution">
    <text evidence="2">The sequence shown here is derived from an EMBL/GenBank/DDBJ whole genome shotgun (WGS) entry which is preliminary data.</text>
</comment>
<dbReference type="InterPro" id="IPR036390">
    <property type="entry name" value="WH_DNA-bd_sf"/>
</dbReference>
<dbReference type="AlphaFoldDB" id="A0A4V1XYU7"/>
<proteinExistence type="predicted"/>
<protein>
    <submittedName>
        <fullName evidence="2">Transcriptional regulator</fullName>
    </submittedName>
</protein>
<gene>
    <name evidence="2" type="ORF">EKO23_15870</name>
</gene>
<organism evidence="2 3">
    <name type="scientific">Nocardioides guangzhouensis</name>
    <dbReference type="NCBI Taxonomy" id="2497878"/>
    <lineage>
        <taxon>Bacteria</taxon>
        <taxon>Bacillati</taxon>
        <taxon>Actinomycetota</taxon>
        <taxon>Actinomycetes</taxon>
        <taxon>Propionibacteriales</taxon>
        <taxon>Nocardioidaceae</taxon>
        <taxon>Nocardioides</taxon>
    </lineage>
</organism>
<sequence>MTSGYGPRPSAGRARAPLSRSRAALLETLRAQAEPTTLAALVAISGLHANTVREHLDALVRQGLAHRHPAAPAGRGRPAWLYEAAGSDAAAAPEYAGLAAALAAAIHRTSASPSEDAVAAGREWGHELARERGAGPAPSAVAARREVVSLLDEVGFAPQADARSSVVRLTRCPLLEAAHQYPDVVCGVHLGLAQGALEEYGADPDGTELLPFAEPGACRLHLMRRTR</sequence>
<dbReference type="Pfam" id="PF09339">
    <property type="entry name" value="HTH_IclR"/>
    <property type="match status" value="1"/>
</dbReference>
<dbReference type="Gene3D" id="1.10.10.10">
    <property type="entry name" value="Winged helix-like DNA-binding domain superfamily/Winged helix DNA-binding domain"/>
    <property type="match status" value="1"/>
</dbReference>
<dbReference type="EMBL" id="SDKM01000023">
    <property type="protein sequence ID" value="RYP84489.1"/>
    <property type="molecule type" value="Genomic_DNA"/>
</dbReference>
<dbReference type="OrthoDB" id="3399802at2"/>
<dbReference type="InterPro" id="IPR005471">
    <property type="entry name" value="Tscrpt_reg_IclR_N"/>
</dbReference>
<reference evidence="2 3" key="1">
    <citation type="submission" date="2019-01" db="EMBL/GenBank/DDBJ databases">
        <title>Nocardioides guangzhouensis sp. nov., an actinobacterium isolated from soil.</title>
        <authorList>
            <person name="Fu Y."/>
            <person name="Cai Y."/>
            <person name="Lin Z."/>
            <person name="Chen P."/>
        </authorList>
    </citation>
    <scope>NUCLEOTIDE SEQUENCE [LARGE SCALE GENOMIC DNA]</scope>
    <source>
        <strain evidence="2 3">130</strain>
    </source>
</reference>
<dbReference type="Proteomes" id="UP000295198">
    <property type="component" value="Unassembled WGS sequence"/>
</dbReference>
<dbReference type="InterPro" id="IPR036388">
    <property type="entry name" value="WH-like_DNA-bd_sf"/>
</dbReference>
<accession>A0A4V1XYU7</accession>
<evidence type="ECO:0000313" key="2">
    <source>
        <dbReference type="EMBL" id="RYP84489.1"/>
    </source>
</evidence>
<dbReference type="GO" id="GO:0006355">
    <property type="term" value="P:regulation of DNA-templated transcription"/>
    <property type="evidence" value="ECO:0007669"/>
    <property type="project" value="InterPro"/>
</dbReference>
<dbReference type="SUPFAM" id="SSF46785">
    <property type="entry name" value="Winged helix' DNA-binding domain"/>
    <property type="match status" value="1"/>
</dbReference>
<evidence type="ECO:0000259" key="1">
    <source>
        <dbReference type="Pfam" id="PF09339"/>
    </source>
</evidence>
<dbReference type="GO" id="GO:0003677">
    <property type="term" value="F:DNA binding"/>
    <property type="evidence" value="ECO:0007669"/>
    <property type="project" value="InterPro"/>
</dbReference>
<name>A0A4V1XYU7_9ACTN</name>
<feature type="domain" description="HTH iclR-type" evidence="1">
    <location>
        <begin position="24"/>
        <end position="68"/>
    </location>
</feature>
<evidence type="ECO:0000313" key="3">
    <source>
        <dbReference type="Proteomes" id="UP000295198"/>
    </source>
</evidence>
<keyword evidence="3" id="KW-1185">Reference proteome</keyword>